<feature type="binding site" evidence="1">
    <location>
        <position position="337"/>
    </location>
    <ligand>
        <name>substrate</name>
    </ligand>
</feature>
<feature type="domain" description="PurM-like C-terminal" evidence="3">
    <location>
        <begin position="160"/>
        <end position="322"/>
    </location>
</feature>
<dbReference type="InterPro" id="IPR036676">
    <property type="entry name" value="PurM-like_C_sf"/>
</dbReference>
<dbReference type="Gene3D" id="3.90.650.10">
    <property type="entry name" value="PurM-like C-terminal domain"/>
    <property type="match status" value="1"/>
</dbReference>
<dbReference type="InterPro" id="IPR016188">
    <property type="entry name" value="PurM-like_N"/>
</dbReference>
<dbReference type="InterPro" id="IPR010918">
    <property type="entry name" value="PurM-like_C_dom"/>
</dbReference>
<feature type="binding site" evidence="1">
    <location>
        <position position="35"/>
    </location>
    <ligand>
        <name>Mg(2+)</name>
        <dbReference type="ChEBI" id="CHEBI:18420"/>
        <label>3</label>
    </ligand>
</feature>
<keyword evidence="1" id="KW-0067">ATP-binding</keyword>
<feature type="binding site" evidence="1">
    <location>
        <position position="50"/>
    </location>
    <ligand>
        <name>Mg(2+)</name>
        <dbReference type="ChEBI" id="CHEBI:18420"/>
        <label>4</label>
    </ligand>
</feature>
<evidence type="ECO:0000259" key="3">
    <source>
        <dbReference type="Pfam" id="PF02769"/>
    </source>
</evidence>
<dbReference type="PIRSF" id="PIRSF005303">
    <property type="entry name" value="Thiam_monoph_kin"/>
    <property type="match status" value="1"/>
</dbReference>
<evidence type="ECO:0000256" key="1">
    <source>
        <dbReference type="HAMAP-Rule" id="MF_02128"/>
    </source>
</evidence>
<evidence type="ECO:0000259" key="2">
    <source>
        <dbReference type="Pfam" id="PF00586"/>
    </source>
</evidence>
<keyword evidence="1" id="KW-0479">Metal-binding</keyword>
<dbReference type="NCBIfam" id="TIGR01379">
    <property type="entry name" value="thiL"/>
    <property type="match status" value="1"/>
</dbReference>
<comment type="caution">
    <text evidence="4">The sequence shown here is derived from an EMBL/GenBank/DDBJ whole genome shotgun (WGS) entry which is preliminary data.</text>
</comment>
<keyword evidence="1 4" id="KW-0808">Transferase</keyword>
<dbReference type="SUPFAM" id="SSF56042">
    <property type="entry name" value="PurM C-terminal domain-like"/>
    <property type="match status" value="1"/>
</dbReference>
<feature type="binding site" evidence="1">
    <location>
        <position position="281"/>
    </location>
    <ligand>
        <name>substrate</name>
    </ligand>
</feature>
<dbReference type="Pfam" id="PF00586">
    <property type="entry name" value="AIRS"/>
    <property type="match status" value="1"/>
</dbReference>
<dbReference type="CDD" id="cd02194">
    <property type="entry name" value="ThiL"/>
    <property type="match status" value="1"/>
</dbReference>
<comment type="miscellaneous">
    <text evidence="1">Reaction mechanism of ThiL seems to utilize a direct, inline transfer of the gamma-phosphate of ATP to TMP rather than a phosphorylated enzyme intermediate.</text>
</comment>
<dbReference type="Gene3D" id="3.30.1330.10">
    <property type="entry name" value="PurM-like, N-terminal domain"/>
    <property type="match status" value="1"/>
</dbReference>
<reference evidence="4 5" key="1">
    <citation type="submission" date="2023-08" db="EMBL/GenBank/DDBJ databases">
        <authorList>
            <person name="Park J.-S."/>
        </authorList>
    </citation>
    <scope>NUCLEOTIDE SEQUENCE [LARGE SCALE GENOMIC DNA]</scope>
    <source>
        <strain evidence="4 5">2205SS18-9</strain>
    </source>
</reference>
<dbReference type="Proteomes" id="UP001231941">
    <property type="component" value="Unassembled WGS sequence"/>
</dbReference>
<comment type="caution">
    <text evidence="1">Lacks conserved residue(s) required for the propagation of feature annotation.</text>
</comment>
<dbReference type="Pfam" id="PF02769">
    <property type="entry name" value="AIRS_C"/>
    <property type="match status" value="1"/>
</dbReference>
<accession>A0ABT9J4U7</accession>
<dbReference type="EMBL" id="JAVAMP010000017">
    <property type="protein sequence ID" value="MDP5276656.1"/>
    <property type="molecule type" value="Genomic_DNA"/>
</dbReference>
<dbReference type="InterPro" id="IPR006283">
    <property type="entry name" value="ThiL-like"/>
</dbReference>
<proteinExistence type="inferred from homology"/>
<keyword evidence="1" id="KW-0460">Magnesium</keyword>
<dbReference type="PANTHER" id="PTHR30270:SF0">
    <property type="entry name" value="THIAMINE-MONOPHOSPHATE KINASE"/>
    <property type="match status" value="1"/>
</dbReference>
<keyword evidence="1" id="KW-0784">Thiamine biosynthesis</keyword>
<keyword evidence="1" id="KW-0547">Nucleotide-binding</keyword>
<organism evidence="4 5">
    <name type="scientific">Chengkuizengella axinellae</name>
    <dbReference type="NCBI Taxonomy" id="3064388"/>
    <lineage>
        <taxon>Bacteria</taxon>
        <taxon>Bacillati</taxon>
        <taxon>Bacillota</taxon>
        <taxon>Bacilli</taxon>
        <taxon>Bacillales</taxon>
        <taxon>Paenibacillaceae</taxon>
        <taxon>Chengkuizengella</taxon>
    </lineage>
</organism>
<feature type="binding site" evidence="1">
    <location>
        <position position="111"/>
    </location>
    <ligand>
        <name>ATP</name>
        <dbReference type="ChEBI" id="CHEBI:30616"/>
    </ligand>
</feature>
<feature type="domain" description="PurM-like N-terminal" evidence="2">
    <location>
        <begin position="33"/>
        <end position="147"/>
    </location>
</feature>
<feature type="binding site" evidence="1">
    <location>
        <position position="228"/>
    </location>
    <ligand>
        <name>Mg(2+)</name>
        <dbReference type="ChEBI" id="CHEBI:18420"/>
        <label>3</label>
    </ligand>
</feature>
<feature type="binding site" evidence="1">
    <location>
        <position position="81"/>
    </location>
    <ligand>
        <name>Mg(2+)</name>
        <dbReference type="ChEBI" id="CHEBI:18420"/>
        <label>3</label>
    </ligand>
</feature>
<dbReference type="HAMAP" id="MF_02128">
    <property type="entry name" value="TMP_kinase"/>
    <property type="match status" value="1"/>
</dbReference>
<feature type="binding site" evidence="1">
    <location>
        <position position="52"/>
    </location>
    <ligand>
        <name>Mg(2+)</name>
        <dbReference type="ChEBI" id="CHEBI:18420"/>
        <label>2</label>
    </ligand>
</feature>
<keyword evidence="5" id="KW-1185">Reference proteome</keyword>
<protein>
    <recommendedName>
        <fullName evidence="1">Thiamine-monophosphate kinase</fullName>
        <shortName evidence="1">TMP kinase</shortName>
        <shortName evidence="1">Thiamine-phosphate kinase</shortName>
        <ecNumber evidence="1">2.7.4.16</ecNumber>
    </recommendedName>
</protein>
<dbReference type="SUPFAM" id="SSF55326">
    <property type="entry name" value="PurM N-terminal domain-like"/>
    <property type="match status" value="1"/>
</dbReference>
<feature type="binding site" evidence="1">
    <location>
        <begin position="128"/>
        <end position="129"/>
    </location>
    <ligand>
        <name>ATP</name>
        <dbReference type="ChEBI" id="CHEBI:30616"/>
    </ligand>
</feature>
<gene>
    <name evidence="1 4" type="primary">thiL</name>
    <name evidence="4" type="ORF">Q5Y73_21415</name>
</gene>
<sequence>MSKLDEFALIQFLNHKKQSEELQQKLGVIKGIGDDAAVVQHSPGSQLVMTCDTMVETIHFNPYTMLDEDVGYKALASNLSDIAAMGAVPKHALISLSIPKHYSSSRLKKIYKGLYECANEFEVAIIGGDTSKSPKHLNISVTLTGEVETNQALLRSNAKVNDLLFVTGFLGCSAAGLHYLLEKQERHLTSAKLSLDIQPLVQAHRRPIPQMKAGRLLLESKRCHSLNDISDGLASEAHEISEASKVGILINEDMIPIHPTLRAYCDLVGKSPLDWILYGGEDYHLLGTVSRSNVEYLQSRFQRQGIPFFILGEVIDQKGVHIKDQYGNIKKIQKEGYNHFN</sequence>
<feature type="binding site" evidence="1">
    <location>
        <position position="129"/>
    </location>
    <ligand>
        <name>Mg(2+)</name>
        <dbReference type="ChEBI" id="CHEBI:18420"/>
        <label>1</label>
    </ligand>
</feature>
<keyword evidence="1 4" id="KW-0418">Kinase</keyword>
<feature type="binding site" evidence="1">
    <location>
        <position position="35"/>
    </location>
    <ligand>
        <name>Mg(2+)</name>
        <dbReference type="ChEBI" id="CHEBI:18420"/>
        <label>4</label>
    </ligand>
</feature>
<feature type="binding site" evidence="1">
    <location>
        <position position="52"/>
    </location>
    <ligand>
        <name>Mg(2+)</name>
        <dbReference type="ChEBI" id="CHEBI:18420"/>
        <label>1</label>
    </ligand>
</feature>
<feature type="binding site" evidence="1">
    <location>
        <position position="81"/>
    </location>
    <ligand>
        <name>Mg(2+)</name>
        <dbReference type="ChEBI" id="CHEBI:18420"/>
        <label>4</label>
    </ligand>
</feature>
<dbReference type="GO" id="GO:0009030">
    <property type="term" value="F:thiamine-phosphate kinase activity"/>
    <property type="evidence" value="ECO:0007669"/>
    <property type="project" value="UniProtKB-EC"/>
</dbReference>
<comment type="catalytic activity">
    <reaction evidence="1">
        <text>thiamine phosphate + ATP = thiamine diphosphate + ADP</text>
        <dbReference type="Rhea" id="RHEA:15913"/>
        <dbReference type="ChEBI" id="CHEBI:30616"/>
        <dbReference type="ChEBI" id="CHEBI:37575"/>
        <dbReference type="ChEBI" id="CHEBI:58937"/>
        <dbReference type="ChEBI" id="CHEBI:456216"/>
        <dbReference type="EC" id="2.7.4.16"/>
    </reaction>
</comment>
<dbReference type="PANTHER" id="PTHR30270">
    <property type="entry name" value="THIAMINE-MONOPHOSPHATE KINASE"/>
    <property type="match status" value="1"/>
</dbReference>
<feature type="binding site" evidence="1">
    <location>
        <position position="230"/>
    </location>
    <ligand>
        <name>ATP</name>
        <dbReference type="ChEBI" id="CHEBI:30616"/>
    </ligand>
</feature>
<comment type="similarity">
    <text evidence="1">Belongs to the thiamine-monophosphate kinase family.</text>
</comment>
<dbReference type="RefSeq" id="WP_305993965.1">
    <property type="nucleotide sequence ID" value="NZ_JAVAMP010000017.1"/>
</dbReference>
<feature type="binding site" evidence="1">
    <location>
        <position position="155"/>
    </location>
    <ligand>
        <name>ATP</name>
        <dbReference type="ChEBI" id="CHEBI:30616"/>
    </ligand>
</feature>
<feature type="binding site" evidence="1">
    <location>
        <position position="59"/>
    </location>
    <ligand>
        <name>substrate</name>
    </ligand>
</feature>
<feature type="binding site" evidence="1">
    <location>
        <position position="231"/>
    </location>
    <ligand>
        <name>Mg(2+)</name>
        <dbReference type="ChEBI" id="CHEBI:18420"/>
        <label>5</label>
    </ligand>
</feature>
<evidence type="ECO:0000313" key="5">
    <source>
        <dbReference type="Proteomes" id="UP001231941"/>
    </source>
</evidence>
<evidence type="ECO:0000313" key="4">
    <source>
        <dbReference type="EMBL" id="MDP5276656.1"/>
    </source>
</evidence>
<comment type="function">
    <text evidence="1">Catalyzes the ATP-dependent phosphorylation of thiamine-monophosphate (TMP) to form thiamine-pyrophosphate (TPP), the active form of vitamin B1.</text>
</comment>
<dbReference type="EC" id="2.7.4.16" evidence="1"/>
<comment type="pathway">
    <text evidence="1">Cofactor biosynthesis; thiamine diphosphate biosynthesis; thiamine diphosphate from thiamine phosphate: step 1/1.</text>
</comment>
<feature type="binding site" evidence="1">
    <location>
        <position position="81"/>
    </location>
    <ligand>
        <name>Mg(2+)</name>
        <dbReference type="ChEBI" id="CHEBI:18420"/>
        <label>2</label>
    </ligand>
</feature>
<dbReference type="InterPro" id="IPR036921">
    <property type="entry name" value="PurM-like_N_sf"/>
</dbReference>
<name>A0ABT9J4U7_9BACL</name>